<protein>
    <recommendedName>
        <fullName evidence="11">AAA+ ATPase domain-containing protein</fullName>
    </recommendedName>
</protein>
<evidence type="ECO:0000259" key="7">
    <source>
        <dbReference type="Pfam" id="PF18052"/>
    </source>
</evidence>
<feature type="domain" description="Disease resistance protein winged helix" evidence="8">
    <location>
        <begin position="439"/>
        <end position="504"/>
    </location>
</feature>
<dbReference type="PRINTS" id="PR00364">
    <property type="entry name" value="DISEASERSIST"/>
</dbReference>
<name>A0A5K0VGU6_9MAGN</name>
<dbReference type="InterPro" id="IPR055414">
    <property type="entry name" value="LRR_R13L4/SHOC2-like"/>
</dbReference>
<dbReference type="OMA" id="PRIWING"/>
<dbReference type="InterPro" id="IPR038005">
    <property type="entry name" value="RX-like_CC"/>
</dbReference>
<dbReference type="InterPro" id="IPR036388">
    <property type="entry name" value="WH-like_DNA-bd_sf"/>
</dbReference>
<dbReference type="Gene3D" id="1.10.8.430">
    <property type="entry name" value="Helical domain of apoptotic protease-activating factors"/>
    <property type="match status" value="1"/>
</dbReference>
<dbReference type="GO" id="GO:0051707">
    <property type="term" value="P:response to other organism"/>
    <property type="evidence" value="ECO:0007669"/>
    <property type="project" value="UniProtKB-ARBA"/>
</dbReference>
<accession>A0A5K0VGU6</accession>
<feature type="domain" description="NB-ARC" evidence="6">
    <location>
        <begin position="185"/>
        <end position="349"/>
    </location>
</feature>
<dbReference type="Pfam" id="PF23598">
    <property type="entry name" value="LRR_14"/>
    <property type="match status" value="2"/>
</dbReference>
<sequence>MEGVVSILLEKLTDLWFGKAEELASVSGELLKLGSQLKAIQPLLEDAHDKQFASAHIKEWISRLNEVLYDAEDVIDLYRVRIESNSVDARGEKRKVTKFLPSFSECRNLPFLSEISSEIKAINERLSMIWKEKDLYGLVPLVGDRSRSPQHTAEVYPNRQTTSYITEPHVYGRERDEELIIEWLKKEVCEGRGENARVIAIVGMGGVGKTTLAKKAYNNSSIKEHFEKFMWVCASEIPQALHLFKHVLEAAGGKESGADKIMGLNVLHSEISQHLKEKKFLLVLDDVWNDDWWTELNGLLQVGALGSRVLVTTREKSVAETMDAAYLHDLKCLSDEESWNLFISKTLRRNELIVDLARVEDIGRIIVGKCRGLPLALGLVASMLRHKKRERPIWQEVVSSPLWSWKQSNNENSIISAIALSYMSLPFALKQCLTYLCTFPKDFKIEKHFLLRLWEAEGFVSKDGVDTEALAGQYLEALANCSLVQVEQYKTTYYRLHDIVHDFATYIRGHDCADAASLTSATVSHQPRFFFSSRYDPCPTDDALRRLTKLRTLLMIRGGRLLPMTIVSKLNWLRVLDVSYSSISELPESLGNLVLLKYLNVSHTRICSLPESIVKLGDLQRLDLDSTSIKELPRGISQLRALRHVHLENAYSLEFLPKEMGRLTCLLTLSNFLVGSRRLGECGSSIRELCHLNCLRGKIAIENIERVRSKEEAKEAELEKKIYLECLRLSCDWKCTQNFDRRAAEKVQDIYEELQPPMSLKKLEIYNYGGLTLPTWFNSTTYYGLEDVTLYNCKFLVELPMLGLLPNLVKLEIEGASSVKIIDNRFHHSFGEVGFPRIEELVIRDMKSLEEWSFNADGRTMPRLRNLTVYDCPKLRRLPDGLQLNRLHKLKMKNLFMLDSICLTSLENMRKLKLCALNKINIRGLHGLKTANMLQKLDLKGLPKLDVESKSLEQALQVMNQVTVLILQDCHTVAESVADVFRCHHLPNLRLLKIFSTVSLMDDMDRGRSSVAFELEVDCVEMGVRLSGFGNIGDRVGHLCIRLSNEVDYLPEWIQHLHQLHYLEIRDSPRLSCLSDWLGKLSKLQRLRLYNLPELRGLPDKMEALTQLQELKIQEIPRLTHLPTWLGKLSKLQRLALENLSELRSLWDEINTLTQLEQLFIYNIPKLTNLPEWLGKLSKLQGLYLWHLPELRSLPEGMKNLTQLQELEIKYIPRLAPLPDWLGNLSKFRRISFYHLPQLNDTIPHSI</sequence>
<dbReference type="GO" id="GO:0005524">
    <property type="term" value="F:ATP binding"/>
    <property type="evidence" value="ECO:0007669"/>
    <property type="project" value="UniProtKB-KW"/>
</dbReference>
<dbReference type="InterPro" id="IPR003591">
    <property type="entry name" value="Leu-rich_rpt_typical-subtyp"/>
</dbReference>
<keyword evidence="2" id="KW-0677">Repeat</keyword>
<dbReference type="SMART" id="SM00369">
    <property type="entry name" value="LRR_TYP"/>
    <property type="match status" value="2"/>
</dbReference>
<evidence type="ECO:0000259" key="9">
    <source>
        <dbReference type="Pfam" id="PF23598"/>
    </source>
</evidence>
<dbReference type="PANTHER" id="PTHR36766">
    <property type="entry name" value="PLANT BROAD-SPECTRUM MILDEW RESISTANCE PROTEIN RPW8"/>
    <property type="match status" value="1"/>
</dbReference>
<dbReference type="InterPro" id="IPR002182">
    <property type="entry name" value="NB-ARC"/>
</dbReference>
<keyword evidence="3" id="KW-0547">Nucleotide-binding</keyword>
<proteinExistence type="predicted"/>
<evidence type="ECO:0000256" key="3">
    <source>
        <dbReference type="ARBA" id="ARBA00022741"/>
    </source>
</evidence>
<dbReference type="Gene3D" id="3.40.50.300">
    <property type="entry name" value="P-loop containing nucleotide triphosphate hydrolases"/>
    <property type="match status" value="1"/>
</dbReference>
<dbReference type="Pfam" id="PF18052">
    <property type="entry name" value="Rx_N"/>
    <property type="match status" value="1"/>
</dbReference>
<dbReference type="CDD" id="cd14798">
    <property type="entry name" value="RX-CC_like"/>
    <property type="match status" value="1"/>
</dbReference>
<dbReference type="InterPro" id="IPR042197">
    <property type="entry name" value="Apaf_helical"/>
</dbReference>
<dbReference type="Pfam" id="PF23559">
    <property type="entry name" value="WHD_DRP"/>
    <property type="match status" value="1"/>
</dbReference>
<evidence type="ECO:0000256" key="5">
    <source>
        <dbReference type="ARBA" id="ARBA00022840"/>
    </source>
</evidence>
<feature type="domain" description="Disease resistance N-terminal" evidence="7">
    <location>
        <begin position="4"/>
        <end position="91"/>
    </location>
</feature>
<gene>
    <name evidence="10" type="ORF">NYM_LOCUS1185</name>
</gene>
<evidence type="ECO:0000313" key="10">
    <source>
        <dbReference type="EMBL" id="VVV39334.1"/>
    </source>
</evidence>
<dbReference type="Pfam" id="PF00931">
    <property type="entry name" value="NB-ARC"/>
    <property type="match status" value="1"/>
</dbReference>
<dbReference type="Gene3D" id="3.80.10.10">
    <property type="entry name" value="Ribonuclease Inhibitor"/>
    <property type="match status" value="3"/>
</dbReference>
<dbReference type="Gene3D" id="1.10.10.10">
    <property type="entry name" value="Winged helix-like DNA-binding domain superfamily/Winged helix DNA-binding domain"/>
    <property type="match status" value="1"/>
</dbReference>
<dbReference type="Gene3D" id="1.20.5.4130">
    <property type="match status" value="1"/>
</dbReference>
<dbReference type="InterPro" id="IPR058922">
    <property type="entry name" value="WHD_DRP"/>
</dbReference>
<feature type="domain" description="Disease resistance R13L4/SHOC-2-like LRR" evidence="9">
    <location>
        <begin position="563"/>
        <end position="901"/>
    </location>
</feature>
<evidence type="ECO:0008006" key="11">
    <source>
        <dbReference type="Google" id="ProtNLM"/>
    </source>
</evidence>
<evidence type="ECO:0000256" key="1">
    <source>
        <dbReference type="ARBA" id="ARBA00022614"/>
    </source>
</evidence>
<evidence type="ECO:0000259" key="6">
    <source>
        <dbReference type="Pfam" id="PF00931"/>
    </source>
</evidence>
<dbReference type="SUPFAM" id="SSF52058">
    <property type="entry name" value="L domain-like"/>
    <property type="match status" value="2"/>
</dbReference>
<dbReference type="PANTHER" id="PTHR36766:SF40">
    <property type="entry name" value="DISEASE RESISTANCE PROTEIN RGA3"/>
    <property type="match status" value="1"/>
</dbReference>
<reference evidence="10" key="1">
    <citation type="submission" date="2019-09" db="EMBL/GenBank/DDBJ databases">
        <authorList>
            <person name="Zhang L."/>
        </authorList>
    </citation>
    <scope>NUCLEOTIDE SEQUENCE</scope>
</reference>
<dbReference type="GO" id="GO:0043531">
    <property type="term" value="F:ADP binding"/>
    <property type="evidence" value="ECO:0007669"/>
    <property type="project" value="InterPro"/>
</dbReference>
<feature type="domain" description="Disease resistance R13L4/SHOC-2-like LRR" evidence="9">
    <location>
        <begin position="1048"/>
        <end position="1226"/>
    </location>
</feature>
<evidence type="ECO:0000256" key="2">
    <source>
        <dbReference type="ARBA" id="ARBA00022737"/>
    </source>
</evidence>
<evidence type="ECO:0000256" key="4">
    <source>
        <dbReference type="ARBA" id="ARBA00022821"/>
    </source>
</evidence>
<dbReference type="InterPro" id="IPR027417">
    <property type="entry name" value="P-loop_NTPase"/>
</dbReference>
<keyword evidence="4" id="KW-0611">Plant defense</keyword>
<organism evidence="10">
    <name type="scientific">Nymphaea colorata</name>
    <name type="common">pocket water lily</name>
    <dbReference type="NCBI Taxonomy" id="210225"/>
    <lineage>
        <taxon>Eukaryota</taxon>
        <taxon>Viridiplantae</taxon>
        <taxon>Streptophyta</taxon>
        <taxon>Embryophyta</taxon>
        <taxon>Tracheophyta</taxon>
        <taxon>Spermatophyta</taxon>
        <taxon>Magnoliopsida</taxon>
        <taxon>Nymphaeales</taxon>
        <taxon>Nymphaeaceae</taxon>
        <taxon>Nymphaea</taxon>
    </lineage>
</organism>
<keyword evidence="5" id="KW-0067">ATP-binding</keyword>
<dbReference type="SUPFAM" id="SSF52540">
    <property type="entry name" value="P-loop containing nucleoside triphosphate hydrolases"/>
    <property type="match status" value="1"/>
</dbReference>
<dbReference type="FunFam" id="3.40.50.300:FF:001091">
    <property type="entry name" value="Probable disease resistance protein At1g61300"/>
    <property type="match status" value="1"/>
</dbReference>
<dbReference type="OrthoDB" id="544129at2759"/>
<dbReference type="InterPro" id="IPR041118">
    <property type="entry name" value="Rx_N"/>
</dbReference>
<dbReference type="AlphaFoldDB" id="A0A5K0VGU6"/>
<evidence type="ECO:0000259" key="8">
    <source>
        <dbReference type="Pfam" id="PF23559"/>
    </source>
</evidence>
<keyword evidence="1" id="KW-0433">Leucine-rich repeat</keyword>
<dbReference type="InterPro" id="IPR032675">
    <property type="entry name" value="LRR_dom_sf"/>
</dbReference>
<dbReference type="GO" id="GO:0006952">
    <property type="term" value="P:defense response"/>
    <property type="evidence" value="ECO:0007669"/>
    <property type="project" value="UniProtKB-KW"/>
</dbReference>
<dbReference type="EMBL" id="LR721774">
    <property type="protein sequence ID" value="VVV39334.1"/>
    <property type="molecule type" value="Genomic_DNA"/>
</dbReference>